<reference evidence="2" key="2">
    <citation type="submission" date="2020-05" db="UniProtKB">
        <authorList>
            <consortium name="EnsemblMetazoa"/>
        </authorList>
    </citation>
    <scope>IDENTIFICATION</scope>
    <source>
        <strain evidence="2">IAEA</strain>
    </source>
</reference>
<evidence type="ECO:0000313" key="3">
    <source>
        <dbReference type="Proteomes" id="UP000091820"/>
    </source>
</evidence>
<keyword evidence="1" id="KW-1133">Transmembrane helix</keyword>
<reference evidence="3" key="1">
    <citation type="submission" date="2014-03" db="EMBL/GenBank/DDBJ databases">
        <authorList>
            <person name="Aksoy S."/>
            <person name="Warren W."/>
            <person name="Wilson R.K."/>
        </authorList>
    </citation>
    <scope>NUCLEOTIDE SEQUENCE [LARGE SCALE GENOMIC DNA]</scope>
    <source>
        <strain evidence="3">IAEA</strain>
    </source>
</reference>
<keyword evidence="1" id="KW-0812">Transmembrane</keyword>
<proteinExistence type="predicted"/>
<dbReference type="AlphaFoldDB" id="A0A1A9WIL1"/>
<dbReference type="VEuPathDB" id="VectorBase:GBRI021095"/>
<keyword evidence="1" id="KW-0472">Membrane</keyword>
<dbReference type="EnsemblMetazoa" id="GBRI021095-RA">
    <property type="protein sequence ID" value="GBRI021095-PA"/>
    <property type="gene ID" value="GBRI021095"/>
</dbReference>
<evidence type="ECO:0000313" key="2">
    <source>
        <dbReference type="EnsemblMetazoa" id="GBRI021095-PA"/>
    </source>
</evidence>
<keyword evidence="3" id="KW-1185">Reference proteome</keyword>
<evidence type="ECO:0000256" key="1">
    <source>
        <dbReference type="SAM" id="Phobius"/>
    </source>
</evidence>
<organism evidence="2 3">
    <name type="scientific">Glossina brevipalpis</name>
    <dbReference type="NCBI Taxonomy" id="37001"/>
    <lineage>
        <taxon>Eukaryota</taxon>
        <taxon>Metazoa</taxon>
        <taxon>Ecdysozoa</taxon>
        <taxon>Arthropoda</taxon>
        <taxon>Hexapoda</taxon>
        <taxon>Insecta</taxon>
        <taxon>Pterygota</taxon>
        <taxon>Neoptera</taxon>
        <taxon>Endopterygota</taxon>
        <taxon>Diptera</taxon>
        <taxon>Brachycera</taxon>
        <taxon>Muscomorpha</taxon>
        <taxon>Hippoboscoidea</taxon>
        <taxon>Glossinidae</taxon>
        <taxon>Glossina</taxon>
    </lineage>
</organism>
<sequence>MKRNKTIESSNEFSGNDPLEDWAAKTFCHTAQIWFQFSYQLFVTPSEFLSLKELLVGDIKLISNTCHKLRSKECQSLQQVVMSTQKPTDSIDDYHKRFNNMAGWLVATALAVLSYNVALKCNLKNA</sequence>
<feature type="transmembrane region" description="Helical" evidence="1">
    <location>
        <begin position="101"/>
        <end position="119"/>
    </location>
</feature>
<accession>A0A1A9WIL1</accession>
<name>A0A1A9WIL1_9MUSC</name>
<protein>
    <submittedName>
        <fullName evidence="2">Uncharacterized protein</fullName>
    </submittedName>
</protein>
<dbReference type="Proteomes" id="UP000091820">
    <property type="component" value="Unassembled WGS sequence"/>
</dbReference>